<evidence type="ECO:0000313" key="2">
    <source>
        <dbReference type="EMBL" id="NKZ02676.1"/>
    </source>
</evidence>
<dbReference type="Proteomes" id="UP000579250">
    <property type="component" value="Unassembled WGS sequence"/>
</dbReference>
<sequence>MRRIAKTALAGFLAVPAVVGIPAVANAETAPGCSGAVQIGSTAHITSGGQTFASVKQYKGCGKNWGYLYVWAGYRSSHSSWNACVAVGDNSTRSLEGTQCRTKTKEIWSLSANTLAHCTQAVGWIPGGPSAKSSERC</sequence>
<feature type="chain" id="PRO_5032315092" description="Secreted protein" evidence="1">
    <location>
        <begin position="28"/>
        <end position="137"/>
    </location>
</feature>
<name>A0A846YWT9_9ACTN</name>
<dbReference type="AlphaFoldDB" id="A0A846YWT9"/>
<keyword evidence="1" id="KW-0732">Signal</keyword>
<evidence type="ECO:0000313" key="3">
    <source>
        <dbReference type="Proteomes" id="UP000579250"/>
    </source>
</evidence>
<evidence type="ECO:0000256" key="1">
    <source>
        <dbReference type="SAM" id="SignalP"/>
    </source>
</evidence>
<evidence type="ECO:0008006" key="4">
    <source>
        <dbReference type="Google" id="ProtNLM"/>
    </source>
</evidence>
<accession>A0A846YWT9</accession>
<organism evidence="2 3">
    <name type="scientific">Actinomadura latina</name>
    <dbReference type="NCBI Taxonomy" id="163603"/>
    <lineage>
        <taxon>Bacteria</taxon>
        <taxon>Bacillati</taxon>
        <taxon>Actinomycetota</taxon>
        <taxon>Actinomycetes</taxon>
        <taxon>Streptosporangiales</taxon>
        <taxon>Thermomonosporaceae</taxon>
        <taxon>Actinomadura</taxon>
    </lineage>
</organism>
<reference evidence="2 3" key="1">
    <citation type="submission" date="2020-04" db="EMBL/GenBank/DDBJ databases">
        <title>MicrobeNet Type strains.</title>
        <authorList>
            <person name="Nicholson A.C."/>
        </authorList>
    </citation>
    <scope>NUCLEOTIDE SEQUENCE [LARGE SCALE GENOMIC DNA]</scope>
    <source>
        <strain evidence="2 3">ATCC BAA-277</strain>
    </source>
</reference>
<dbReference type="EMBL" id="JAAXPI010000002">
    <property type="protein sequence ID" value="NKZ02676.1"/>
    <property type="molecule type" value="Genomic_DNA"/>
</dbReference>
<dbReference type="RefSeq" id="WP_067629139.1">
    <property type="nucleotide sequence ID" value="NZ_JAAXPI010000002.1"/>
</dbReference>
<feature type="signal peptide" evidence="1">
    <location>
        <begin position="1"/>
        <end position="27"/>
    </location>
</feature>
<protein>
    <recommendedName>
        <fullName evidence="4">Secreted protein</fullName>
    </recommendedName>
</protein>
<gene>
    <name evidence="2" type="ORF">HGB48_02725</name>
</gene>
<proteinExistence type="predicted"/>
<keyword evidence="3" id="KW-1185">Reference proteome</keyword>
<comment type="caution">
    <text evidence="2">The sequence shown here is derived from an EMBL/GenBank/DDBJ whole genome shotgun (WGS) entry which is preliminary data.</text>
</comment>